<evidence type="ECO:0000256" key="1">
    <source>
        <dbReference type="SAM" id="Phobius"/>
    </source>
</evidence>
<comment type="caution">
    <text evidence="2">The sequence shown here is derived from an EMBL/GenBank/DDBJ whole genome shotgun (WGS) entry which is preliminary data.</text>
</comment>
<keyword evidence="3" id="KW-1185">Reference proteome</keyword>
<reference evidence="2 3" key="1">
    <citation type="submission" date="2014-04" db="EMBL/GenBank/DDBJ databases">
        <title>Draft genome sequence of Photobacterium halotolerans S2753: a solonamide, ngercheumicin and holomycin producer.</title>
        <authorList>
            <person name="Machado H.R."/>
            <person name="Gram L."/>
        </authorList>
    </citation>
    <scope>NUCLEOTIDE SEQUENCE [LARGE SCALE GENOMIC DNA]</scope>
    <source>
        <strain evidence="2 3">S2753</strain>
    </source>
</reference>
<organism evidence="2 3">
    <name type="scientific">Photobacterium galatheae</name>
    <dbReference type="NCBI Taxonomy" id="1654360"/>
    <lineage>
        <taxon>Bacteria</taxon>
        <taxon>Pseudomonadati</taxon>
        <taxon>Pseudomonadota</taxon>
        <taxon>Gammaproteobacteria</taxon>
        <taxon>Vibrionales</taxon>
        <taxon>Vibrionaceae</taxon>
        <taxon>Photobacterium</taxon>
    </lineage>
</organism>
<feature type="transmembrane region" description="Helical" evidence="1">
    <location>
        <begin position="53"/>
        <end position="72"/>
    </location>
</feature>
<keyword evidence="1" id="KW-1133">Transmembrane helix</keyword>
<keyword evidence="1" id="KW-0812">Transmembrane</keyword>
<protein>
    <recommendedName>
        <fullName evidence="4">Glycine zipper domain-containing protein</fullName>
    </recommendedName>
</protein>
<accession>A0A066RSB1</accession>
<keyword evidence="1" id="KW-0472">Membrane</keyword>
<evidence type="ECO:0000313" key="3">
    <source>
        <dbReference type="Proteomes" id="UP000027192"/>
    </source>
</evidence>
<name>A0A066RSB1_9GAMM</name>
<gene>
    <name evidence="2" type="ORF">EA58_17980</name>
</gene>
<sequence>MLNGKEVRMIATSKPDSAVETTRDHSGTKIKVRLSKKGALQGASIGMTVGKRFGANGVVVGCVVGGIAGAILS</sequence>
<dbReference type="Proteomes" id="UP000027192">
    <property type="component" value="Unassembled WGS sequence"/>
</dbReference>
<evidence type="ECO:0000313" key="2">
    <source>
        <dbReference type="EMBL" id="KDM90278.1"/>
    </source>
</evidence>
<dbReference type="AlphaFoldDB" id="A0A066RSB1"/>
<evidence type="ECO:0008006" key="4">
    <source>
        <dbReference type="Google" id="ProtNLM"/>
    </source>
</evidence>
<dbReference type="EMBL" id="JMIB01000035">
    <property type="protein sequence ID" value="KDM90278.1"/>
    <property type="molecule type" value="Genomic_DNA"/>
</dbReference>
<proteinExistence type="predicted"/>